<keyword evidence="2" id="KW-0732">Signal</keyword>
<reference evidence="3 4" key="1">
    <citation type="submission" date="2020-04" db="EMBL/GenBank/DDBJ databases">
        <title>Perkinsus chesapeaki whole genome sequence.</title>
        <authorList>
            <person name="Bogema D.R."/>
        </authorList>
    </citation>
    <scope>NUCLEOTIDE SEQUENCE [LARGE SCALE GENOMIC DNA]</scope>
    <source>
        <strain evidence="3">ATCC PRA-425</strain>
    </source>
</reference>
<feature type="chain" id="PRO_5029856530" evidence="2">
    <location>
        <begin position="23"/>
        <end position="546"/>
    </location>
</feature>
<dbReference type="EMBL" id="JAAPAO010000313">
    <property type="protein sequence ID" value="KAF4663563.1"/>
    <property type="molecule type" value="Genomic_DNA"/>
</dbReference>
<feature type="region of interest" description="Disordered" evidence="1">
    <location>
        <begin position="463"/>
        <end position="546"/>
    </location>
</feature>
<feature type="compositionally biased region" description="Polar residues" evidence="1">
    <location>
        <begin position="509"/>
        <end position="523"/>
    </location>
</feature>
<keyword evidence="4" id="KW-1185">Reference proteome</keyword>
<feature type="compositionally biased region" description="Acidic residues" evidence="1">
    <location>
        <begin position="478"/>
        <end position="487"/>
    </location>
</feature>
<dbReference type="OrthoDB" id="10323682at2759"/>
<proteinExistence type="predicted"/>
<name>A0A7J6LWA7_PERCH</name>
<organism evidence="3 4">
    <name type="scientific">Perkinsus chesapeaki</name>
    <name type="common">Clam parasite</name>
    <name type="synonym">Perkinsus andrewsi</name>
    <dbReference type="NCBI Taxonomy" id="330153"/>
    <lineage>
        <taxon>Eukaryota</taxon>
        <taxon>Sar</taxon>
        <taxon>Alveolata</taxon>
        <taxon>Perkinsozoa</taxon>
        <taxon>Perkinsea</taxon>
        <taxon>Perkinsida</taxon>
        <taxon>Perkinsidae</taxon>
        <taxon>Perkinsus</taxon>
    </lineage>
</organism>
<sequence>MTLGGHFISFLFCLSVADRCSAAQAQSNTVLVPEDTVIAEIAKWASANAAGAPRVSVLLHTRRLVDPSQCELNRLFPITSGLDREGAPSGVEADLDRVAAAVKQDADFDRFRFFRSDTVTSAQASLTVFIGKTCHASLPVTRRTPWHLVPDWLGEIDLPLAHQGDLPEWLLQSAIEKSLPVLFIGDEGADKVYTAAYGFLGDMKAHRHSCSRDHSHMHASAESNGLCDPLKLDESVPLCRRQYLIVHPSAENGTQLLDYAAEEAYFLRGQQNVTAWLEDYFYSRLTPDASVVIEGGAADPHEPSSDIFQILFVALLTSLPHYILPNFSLASAASVLMLAADFNCDHVLVTWQQGDTNALENFNDAKVSDPARLFSASDDKLYRACNAHGCWSMMKTLTQGEFMNRSFFKKLGAFNHNYKGASLNGSAVVVLESDDKATDGARVLYSVVNSESLDSGAVIKSLGGTEEQSSNASKMAEEAVDNDESIEDVGKCDPAPIKSVSQPFGLGQETGSKRTPANLSSADPFTKKTVRNVDFEPSAGLSLPDL</sequence>
<protein>
    <submittedName>
        <fullName evidence="3">WD repeat domain 90</fullName>
    </submittedName>
</protein>
<evidence type="ECO:0000313" key="4">
    <source>
        <dbReference type="Proteomes" id="UP000591131"/>
    </source>
</evidence>
<evidence type="ECO:0000256" key="1">
    <source>
        <dbReference type="SAM" id="MobiDB-lite"/>
    </source>
</evidence>
<feature type="signal peptide" evidence="2">
    <location>
        <begin position="1"/>
        <end position="22"/>
    </location>
</feature>
<dbReference type="Proteomes" id="UP000591131">
    <property type="component" value="Unassembled WGS sequence"/>
</dbReference>
<evidence type="ECO:0000313" key="3">
    <source>
        <dbReference type="EMBL" id="KAF4663563.1"/>
    </source>
</evidence>
<comment type="caution">
    <text evidence="3">The sequence shown here is derived from an EMBL/GenBank/DDBJ whole genome shotgun (WGS) entry which is preliminary data.</text>
</comment>
<gene>
    <name evidence="3" type="primary">WDR90_4</name>
    <name evidence="3" type="ORF">FOL47_005681</name>
</gene>
<evidence type="ECO:0000256" key="2">
    <source>
        <dbReference type="SAM" id="SignalP"/>
    </source>
</evidence>
<accession>A0A7J6LWA7</accession>
<dbReference type="AlphaFoldDB" id="A0A7J6LWA7"/>